<keyword evidence="1" id="KW-0175">Coiled coil</keyword>
<dbReference type="EMBL" id="JAMDNP010000011">
    <property type="protein sequence ID" value="MCY9760403.1"/>
    <property type="molecule type" value="Genomic_DNA"/>
</dbReference>
<accession>A0ABT4GUM0</accession>
<organism evidence="2 3">
    <name type="scientific">Paenibacillus alvei</name>
    <name type="common">Bacillus alvei</name>
    <dbReference type="NCBI Taxonomy" id="44250"/>
    <lineage>
        <taxon>Bacteria</taxon>
        <taxon>Bacillati</taxon>
        <taxon>Bacillota</taxon>
        <taxon>Bacilli</taxon>
        <taxon>Bacillales</taxon>
        <taxon>Paenibacillaceae</taxon>
        <taxon>Paenibacillus</taxon>
    </lineage>
</organism>
<comment type="caution">
    <text evidence="2">The sequence shown here is derived from an EMBL/GenBank/DDBJ whole genome shotgun (WGS) entry which is preliminary data.</text>
</comment>
<evidence type="ECO:0000256" key="1">
    <source>
        <dbReference type="SAM" id="Coils"/>
    </source>
</evidence>
<proteinExistence type="predicted"/>
<sequence>MAKSEATIELERKIYAATNKKGVFGCFEVTIGWFGTERVDYMTYDTRGIWRCYEIKASKSDFYSKAKKTFVGHFNYFVMTRELYEQVKHDIPDGIGVYVGGASVKRAKRRELSVDEQTLKNSLIRSLSREADKLAKSSDPDIINRLHRRNNREQKEKERYRAQYWDLLRRVQMRYGTRWDHGDKEMEGLLE</sequence>
<evidence type="ECO:0008006" key="4">
    <source>
        <dbReference type="Google" id="ProtNLM"/>
    </source>
</evidence>
<dbReference type="RefSeq" id="WP_268599582.1">
    <property type="nucleotide sequence ID" value="NZ_JAMDNP010000011.1"/>
</dbReference>
<dbReference type="Proteomes" id="UP001527181">
    <property type="component" value="Unassembled WGS sequence"/>
</dbReference>
<feature type="coiled-coil region" evidence="1">
    <location>
        <begin position="143"/>
        <end position="170"/>
    </location>
</feature>
<reference evidence="2 3" key="1">
    <citation type="submission" date="2022-05" db="EMBL/GenBank/DDBJ databases">
        <title>Genome Sequencing of Bee-Associated Microbes.</title>
        <authorList>
            <person name="Dunlap C."/>
        </authorList>
    </citation>
    <scope>NUCLEOTIDE SEQUENCE [LARGE SCALE GENOMIC DNA]</scope>
    <source>
        <strain evidence="2 3">NRRL B-04010</strain>
    </source>
</reference>
<evidence type="ECO:0000313" key="2">
    <source>
        <dbReference type="EMBL" id="MCY9760403.1"/>
    </source>
</evidence>
<gene>
    <name evidence="2" type="ORF">M5X12_07410</name>
</gene>
<protein>
    <recommendedName>
        <fullName evidence="4">Phage protein</fullName>
    </recommendedName>
</protein>
<name>A0ABT4GUM0_PAEAL</name>
<evidence type="ECO:0000313" key="3">
    <source>
        <dbReference type="Proteomes" id="UP001527181"/>
    </source>
</evidence>
<keyword evidence="3" id="KW-1185">Reference proteome</keyword>